<dbReference type="EMBL" id="CAUWAG010000008">
    <property type="protein sequence ID" value="CAJ2505915.1"/>
    <property type="molecule type" value="Genomic_DNA"/>
</dbReference>
<dbReference type="InterPro" id="IPR036477">
    <property type="entry name" value="Formyl_transf_N_sf"/>
</dbReference>
<dbReference type="PANTHER" id="PTHR11138">
    <property type="entry name" value="METHIONYL-TRNA FORMYLTRANSFERASE"/>
    <property type="match status" value="1"/>
</dbReference>
<reference evidence="2" key="1">
    <citation type="submission" date="2023-10" db="EMBL/GenBank/DDBJ databases">
        <authorList>
            <person name="Hackl T."/>
        </authorList>
    </citation>
    <scope>NUCLEOTIDE SEQUENCE</scope>
</reference>
<dbReference type="SUPFAM" id="SSF53328">
    <property type="entry name" value="Formyltransferase"/>
    <property type="match status" value="1"/>
</dbReference>
<keyword evidence="3" id="KW-1185">Reference proteome</keyword>
<organism evidence="2 3">
    <name type="scientific">Anthostomella pinea</name>
    <dbReference type="NCBI Taxonomy" id="933095"/>
    <lineage>
        <taxon>Eukaryota</taxon>
        <taxon>Fungi</taxon>
        <taxon>Dikarya</taxon>
        <taxon>Ascomycota</taxon>
        <taxon>Pezizomycotina</taxon>
        <taxon>Sordariomycetes</taxon>
        <taxon>Xylariomycetidae</taxon>
        <taxon>Xylariales</taxon>
        <taxon>Xylariaceae</taxon>
        <taxon>Anthostomella</taxon>
    </lineage>
</organism>
<dbReference type="Gene3D" id="3.40.50.12230">
    <property type="match status" value="1"/>
</dbReference>
<sequence length="470" mass="53381">MSLLATKLRAPWRAVAAICGAQTRNLSRPHRRESRDKVTDGTRMRVLFCGRDEFSCASLAALYYTKTQERPHRVIGLPYLFHSIEVAFEQETPPYLADQSAQGPPIKLLASQLGLRTHVRYRGQERNMPPAFDLIIAAFPFRSVPPALIRGARYGGLYLHPSMLPEFDGPYPFHHTLLHDHILSTGVTVEALGGAKDGNDKNTNEESQYLTQHVASVPSGCIPKQLERILAIKGAQTLLGALKERAHVPGRLREQNGLDPLLPQAVAPEREIVEEFLRWEWDRHQARASGIDDRELPQEMDNLRNVDRRQQILGPLWFKVEDSSGNIQQIFIEDTQYDPGTHIKRQPYGPDEKDGNWKWSHFSRHLEQPKEEGDEDKREPRFGFWWRNGDDSIYFSIGPRGMGYGNDLGFGNDYLRIRRLRVEGREPSSAVQVMRPYIRGEPKDMRDLLLESVNNLGKTSGEPVTPNGAG</sequence>
<dbReference type="PANTHER" id="PTHR11138:SF5">
    <property type="entry name" value="METHIONYL-TRNA FORMYLTRANSFERASE, MITOCHONDRIAL"/>
    <property type="match status" value="1"/>
</dbReference>
<dbReference type="Pfam" id="PF00551">
    <property type="entry name" value="Formyl_trans_N"/>
    <property type="match status" value="1"/>
</dbReference>
<protein>
    <submittedName>
        <fullName evidence="2">Uu.00g000450.m01.CDS01</fullName>
    </submittedName>
</protein>
<proteinExistence type="predicted"/>
<dbReference type="Proteomes" id="UP001295740">
    <property type="component" value="Unassembled WGS sequence"/>
</dbReference>
<dbReference type="InterPro" id="IPR002376">
    <property type="entry name" value="Formyl_transf_N"/>
</dbReference>
<dbReference type="GO" id="GO:0005739">
    <property type="term" value="C:mitochondrion"/>
    <property type="evidence" value="ECO:0007669"/>
    <property type="project" value="TreeGrafter"/>
</dbReference>
<name>A0AAI8VJ67_9PEZI</name>
<evidence type="ECO:0000313" key="3">
    <source>
        <dbReference type="Proteomes" id="UP001295740"/>
    </source>
</evidence>
<feature type="domain" description="Formyl transferase N-terminal" evidence="1">
    <location>
        <begin position="131"/>
        <end position="191"/>
    </location>
</feature>
<dbReference type="AlphaFoldDB" id="A0AAI8VJ67"/>
<comment type="caution">
    <text evidence="2">The sequence shown here is derived from an EMBL/GenBank/DDBJ whole genome shotgun (WGS) entry which is preliminary data.</text>
</comment>
<accession>A0AAI8VJ67</accession>
<evidence type="ECO:0000313" key="2">
    <source>
        <dbReference type="EMBL" id="CAJ2505915.1"/>
    </source>
</evidence>
<gene>
    <name evidence="2" type="ORF">KHLLAP_LOCUS6383</name>
</gene>
<dbReference type="GO" id="GO:0004479">
    <property type="term" value="F:methionyl-tRNA formyltransferase activity"/>
    <property type="evidence" value="ECO:0007669"/>
    <property type="project" value="TreeGrafter"/>
</dbReference>
<evidence type="ECO:0000259" key="1">
    <source>
        <dbReference type="Pfam" id="PF00551"/>
    </source>
</evidence>